<gene>
    <name evidence="3" type="ORF">DRF60_06775</name>
</gene>
<dbReference type="InterPro" id="IPR010093">
    <property type="entry name" value="SinI_DNA-bd"/>
</dbReference>
<reference evidence="3 4" key="1">
    <citation type="journal article" date="2010" name="Syst. Appl. Microbiol.">
        <title>Four new species of Chryseobacterium from the rhizosphere of coastal sand dune plants, Chryseobacterium elymi sp. nov., Chryseobacterium hagamense sp. nov., Chryseobacterium lathyri sp. nov. and Chryseobacterium rhizosphaerae sp. nov.</title>
        <authorList>
            <person name="Cho S.H."/>
            <person name="Lee K.S."/>
            <person name="Shin D.S."/>
            <person name="Han J.H."/>
            <person name="Park K.S."/>
            <person name="Lee C.H."/>
            <person name="Park K.H."/>
            <person name="Kim S.B."/>
        </authorList>
    </citation>
    <scope>NUCLEOTIDE SEQUENCE [LARGE SCALE GENOMIC DNA]</scope>
    <source>
        <strain evidence="3 4">KCTC 22547</strain>
    </source>
</reference>
<sequence length="201" mass="23221">MKIKKICDHCGLEFIAQTTVTKYCSKTCNSRAYKLNIRELREKLTEATQLVPKTQSKPKEDPNSYFALKTLDYLTIKEAAALLKCDKRTVYRMVKSGSIPAANLSIRKIRLLKKDIDALFEIKPKVDQKPTEDLENLEWTPLKDCFTIGQIQKEYSISETSLKNLIVRHNIPKFQKGKFVYVPRVKIEHILKRIQLGIYSG</sequence>
<evidence type="ECO:0000259" key="2">
    <source>
        <dbReference type="Pfam" id="PF12728"/>
    </source>
</evidence>
<dbReference type="EMBL" id="QNUH01000004">
    <property type="protein sequence ID" value="REC79521.1"/>
    <property type="molecule type" value="Genomic_DNA"/>
</dbReference>
<comment type="caution">
    <text evidence="3">The sequence shown here is derived from an EMBL/GenBank/DDBJ whole genome shotgun (WGS) entry which is preliminary data.</text>
</comment>
<dbReference type="SUPFAM" id="SSF46955">
    <property type="entry name" value="Putative DNA-binding domain"/>
    <property type="match status" value="1"/>
</dbReference>
<dbReference type="AlphaFoldDB" id="A0A3D9DNW4"/>
<dbReference type="InterPro" id="IPR009061">
    <property type="entry name" value="DNA-bd_dom_put_sf"/>
</dbReference>
<keyword evidence="4" id="KW-1185">Reference proteome</keyword>
<keyword evidence="1" id="KW-0175">Coiled coil</keyword>
<organism evidence="3 4">
    <name type="scientific">Chryseobacterium elymi</name>
    <dbReference type="NCBI Taxonomy" id="395936"/>
    <lineage>
        <taxon>Bacteria</taxon>
        <taxon>Pseudomonadati</taxon>
        <taxon>Bacteroidota</taxon>
        <taxon>Flavobacteriia</taxon>
        <taxon>Flavobacteriales</taxon>
        <taxon>Weeksellaceae</taxon>
        <taxon>Chryseobacterium group</taxon>
        <taxon>Chryseobacterium</taxon>
    </lineage>
</organism>
<dbReference type="RefSeq" id="WP_116011338.1">
    <property type="nucleotide sequence ID" value="NZ_QNUH01000004.1"/>
</dbReference>
<protein>
    <recommendedName>
        <fullName evidence="2">Helix-turn-helix domain-containing protein</fullName>
    </recommendedName>
</protein>
<evidence type="ECO:0000313" key="4">
    <source>
        <dbReference type="Proteomes" id="UP000257030"/>
    </source>
</evidence>
<dbReference type="GO" id="GO:0003677">
    <property type="term" value="F:DNA binding"/>
    <property type="evidence" value="ECO:0007669"/>
    <property type="project" value="InterPro"/>
</dbReference>
<dbReference type="NCBIfam" id="TIGR01764">
    <property type="entry name" value="excise"/>
    <property type="match status" value="1"/>
</dbReference>
<dbReference type="Proteomes" id="UP000257030">
    <property type="component" value="Unassembled WGS sequence"/>
</dbReference>
<feature type="domain" description="Helix-turn-helix" evidence="2">
    <location>
        <begin position="73"/>
        <end position="121"/>
    </location>
</feature>
<name>A0A3D9DNW4_9FLAO</name>
<evidence type="ECO:0000256" key="1">
    <source>
        <dbReference type="SAM" id="Coils"/>
    </source>
</evidence>
<dbReference type="OrthoDB" id="1003442at2"/>
<feature type="coiled-coil region" evidence="1">
    <location>
        <begin position="30"/>
        <end position="57"/>
    </location>
</feature>
<dbReference type="Pfam" id="PF12728">
    <property type="entry name" value="HTH_17"/>
    <property type="match status" value="1"/>
</dbReference>
<dbReference type="InterPro" id="IPR041657">
    <property type="entry name" value="HTH_17"/>
</dbReference>
<proteinExistence type="predicted"/>
<evidence type="ECO:0000313" key="3">
    <source>
        <dbReference type="EMBL" id="REC79521.1"/>
    </source>
</evidence>
<accession>A0A3D9DNW4</accession>